<dbReference type="EMBL" id="CP044081">
    <property type="protein sequence ID" value="QEU09860.1"/>
    <property type="molecule type" value="Genomic_DNA"/>
</dbReference>
<dbReference type="RefSeq" id="WP_190941410.1">
    <property type="nucleotide sequence ID" value="NZ_CP044081.1"/>
</dbReference>
<evidence type="ECO:0000313" key="3">
    <source>
        <dbReference type="Proteomes" id="UP000324507"/>
    </source>
</evidence>
<feature type="transmembrane region" description="Helical" evidence="1">
    <location>
        <begin position="63"/>
        <end position="84"/>
    </location>
</feature>
<protein>
    <submittedName>
        <fullName evidence="2">Pentapeptide repeat-containing protein</fullName>
    </submittedName>
</protein>
<organism evidence="2 3">
    <name type="scientific">Paracoccus yeei</name>
    <dbReference type="NCBI Taxonomy" id="147645"/>
    <lineage>
        <taxon>Bacteria</taxon>
        <taxon>Pseudomonadati</taxon>
        <taxon>Pseudomonadota</taxon>
        <taxon>Alphaproteobacteria</taxon>
        <taxon>Rhodobacterales</taxon>
        <taxon>Paracoccaceae</taxon>
        <taxon>Paracoccus</taxon>
    </lineage>
</organism>
<sequence length="474" mass="53305">MAITVLLVWLAAPMVLAYAWYRSLPAHDLWLTLLIALCLSLSFYAGVASWHRARLVFRRKPRGLLPTLCWMPLVAIPLIMAASLDLTRYGIYLKLYPADLRGAKFVTLPPDWRPYDSAIRTYRETWCRREGLGMHLCGHPIEVGGSRPPWITTARRNWCLSESKSTKPGCDSNFDDLEVRFQSDWSEERARMLAALTTASLKEKDLRRADLVGAMLIGVDLSDAKLEGADLSSTGVEGARFWGATIRDANFKLIDMRFSDVRWLFIGAGHPARADRWRLDGVQFDIVQGSQITQSSLRGAAFAVTLSRSYIEGSDLTDIYFIKNDLFGSRISQAVVGNTALARANLAHVEFSDVVLDGSDLRDVIGLTQAQLDKSVGNNQTLLPLWLSEKGQPFYIMSCLQQPDIPSSKMLDFSIIPKDQFQFTRSMPRTSVNCLPEEKPIRTGRPMSAELELPDNHPTVRARNEREFFPPVSY</sequence>
<name>A0A5P2QVK7_9RHOB</name>
<reference evidence="2 3" key="1">
    <citation type="submission" date="2019-09" db="EMBL/GenBank/DDBJ databases">
        <title>FDA dAtabase for Regulatory Grade micrObial Sequences (FDA-ARGOS): Supporting development and validation of Infectious Disease Dx tests.</title>
        <authorList>
            <person name="Sciortino C."/>
            <person name="Tallon L."/>
            <person name="Sadzewicz L."/>
            <person name="Vavikolanu K."/>
            <person name="Mehta A."/>
            <person name="Aluvathingal J."/>
            <person name="Nadendla S."/>
            <person name="Nandy P."/>
            <person name="Geyer C."/>
            <person name="Yan Y."/>
            <person name="Sichtig H."/>
        </authorList>
    </citation>
    <scope>NUCLEOTIDE SEQUENCE [LARGE SCALE GENOMIC DNA]</scope>
    <source>
        <strain evidence="2 3">FDAARGOS_643</strain>
    </source>
</reference>
<evidence type="ECO:0000256" key="1">
    <source>
        <dbReference type="SAM" id="Phobius"/>
    </source>
</evidence>
<dbReference type="AlphaFoldDB" id="A0A5P2QVK7"/>
<keyword evidence="1" id="KW-0812">Transmembrane</keyword>
<keyword evidence="1" id="KW-1133">Transmembrane helix</keyword>
<evidence type="ECO:0000313" key="2">
    <source>
        <dbReference type="EMBL" id="QEU09860.1"/>
    </source>
</evidence>
<dbReference type="Pfam" id="PF00805">
    <property type="entry name" value="Pentapeptide"/>
    <property type="match status" value="2"/>
</dbReference>
<dbReference type="InterPro" id="IPR051082">
    <property type="entry name" value="Pentapeptide-BTB/POZ_domain"/>
</dbReference>
<dbReference type="Proteomes" id="UP000324507">
    <property type="component" value="Chromosome"/>
</dbReference>
<keyword evidence="1" id="KW-0472">Membrane</keyword>
<proteinExistence type="predicted"/>
<accession>A0A5P2QVK7</accession>
<dbReference type="SUPFAM" id="SSF141571">
    <property type="entry name" value="Pentapeptide repeat-like"/>
    <property type="match status" value="1"/>
</dbReference>
<gene>
    <name evidence="2" type="ORF">FOB51_18660</name>
</gene>
<dbReference type="PANTHER" id="PTHR14136">
    <property type="entry name" value="BTB_POZ DOMAIN-CONTAINING PROTEIN KCTD9"/>
    <property type="match status" value="1"/>
</dbReference>
<dbReference type="Gene3D" id="2.160.20.80">
    <property type="entry name" value="E3 ubiquitin-protein ligase SopA"/>
    <property type="match status" value="2"/>
</dbReference>
<feature type="transmembrane region" description="Helical" evidence="1">
    <location>
        <begin position="29"/>
        <end position="51"/>
    </location>
</feature>
<dbReference type="PANTHER" id="PTHR14136:SF17">
    <property type="entry name" value="BTB_POZ DOMAIN-CONTAINING PROTEIN KCTD9"/>
    <property type="match status" value="1"/>
</dbReference>
<dbReference type="InterPro" id="IPR001646">
    <property type="entry name" value="5peptide_repeat"/>
</dbReference>